<evidence type="ECO:0000256" key="1">
    <source>
        <dbReference type="ARBA" id="ARBA00022679"/>
    </source>
</evidence>
<sequence length="589" mass="68428">MLQILNALDYIHDKGFIHRDISPQNILIFDDNTVKICDFGIASHGNQTQMKAGKELYMAPEAMFGNNKYDKMIDIWSLGILLYFLCVGSEKYKDSSLDQDQYRLTQTLEMNHNLNLTVDDQIQSEFSRLDNQLSRCQFMLNNFIKLKNEVIGKTQLSTQSTEQKMHFTLIENYKQTQEGIQKSFTKSDNLNQETNRKTKISNQQKKKNKNNSQKLDVEEEKVVQNDEVPKIQNQDQEYKQQKNGNVIDLDDLQNDMIQKNSTLSQSKLIQALDNDQKQSLPQFQSNVTKTYSIKNKNTEFYDILPFKGYIILAPVKSKKCYVLNSEQNYKKEFEIDVEAQLLYQQSDYLIFVNKNSISILSGQDQLIENQIQKEIYLKGSKTINDICLIENVNEKEFILAFGDSNNGVIIGKLIMGNDFNFEFQENRDKSMYTGNCRCIISLKKNTIAQVINNTQDILMLYDLETKKTKILMKSQEPFYIYPFTQFNKDQLDDQSQALGNQNILIRTSKHIYVMNTETLKIKFLISSEISSTTVISPNNYKIFLTSKKKSKVKKGDQRKFKLVDQQYYIKSGILGIKVVSEIREIEFSN</sequence>
<dbReference type="SUPFAM" id="SSF56112">
    <property type="entry name" value="Protein kinase-like (PK-like)"/>
    <property type="match status" value="1"/>
</dbReference>
<feature type="compositionally biased region" description="Basic and acidic residues" evidence="7">
    <location>
        <begin position="220"/>
        <end position="229"/>
    </location>
</feature>
<dbReference type="PROSITE" id="PS50011">
    <property type="entry name" value="PROTEIN_KINASE_DOM"/>
    <property type="match status" value="1"/>
</dbReference>
<keyword evidence="3 9" id="KW-0418">Kinase</keyword>
<dbReference type="Proteomes" id="UP000039865">
    <property type="component" value="Unassembled WGS sequence"/>
</dbReference>
<feature type="compositionally biased region" description="Polar residues" evidence="7">
    <location>
        <begin position="183"/>
        <end position="193"/>
    </location>
</feature>
<dbReference type="OrthoDB" id="1405469at2759"/>
<dbReference type="EMBL" id="CCKQ01014498">
    <property type="protein sequence ID" value="CDW86266.1"/>
    <property type="molecule type" value="Genomic_DNA"/>
</dbReference>
<name>A0A078AW02_STYLE</name>
<dbReference type="GO" id="GO:0004708">
    <property type="term" value="F:MAP kinase kinase activity"/>
    <property type="evidence" value="ECO:0007669"/>
    <property type="project" value="UniProtKB-EC"/>
</dbReference>
<dbReference type="SMART" id="SM00220">
    <property type="entry name" value="S_TKc"/>
    <property type="match status" value="1"/>
</dbReference>
<evidence type="ECO:0000256" key="7">
    <source>
        <dbReference type="SAM" id="MobiDB-lite"/>
    </source>
</evidence>
<proteinExistence type="inferred from homology"/>
<gene>
    <name evidence="9" type="primary">Contig15453.g16468</name>
    <name evidence="9" type="ORF">STYLEM_15359</name>
</gene>
<dbReference type="InterPro" id="IPR000719">
    <property type="entry name" value="Prot_kinase_dom"/>
</dbReference>
<dbReference type="PROSITE" id="PS00109">
    <property type="entry name" value="PROTEIN_KINASE_TYR"/>
    <property type="match status" value="1"/>
</dbReference>
<dbReference type="PANTHER" id="PTHR48013:SF15">
    <property type="entry name" value="DUAL SPECIFICITY MITOGEN-ACTIVATED PROTEIN KINASE KINASE 4"/>
    <property type="match status" value="1"/>
</dbReference>
<dbReference type="InParanoid" id="A0A078AW02"/>
<dbReference type="EC" id="2.7.12.2" evidence="6"/>
<comment type="similarity">
    <text evidence="5">Belongs to the protein kinase superfamily. STE Ser/Thr protein kinase family. MAP kinase kinase subfamily.</text>
</comment>
<dbReference type="InterPro" id="IPR011009">
    <property type="entry name" value="Kinase-like_dom_sf"/>
</dbReference>
<keyword evidence="2" id="KW-0547">Nucleotide-binding</keyword>
<accession>A0A078AW02</accession>
<dbReference type="AlphaFoldDB" id="A0A078AW02"/>
<dbReference type="InterPro" id="IPR008266">
    <property type="entry name" value="Tyr_kinase_AS"/>
</dbReference>
<evidence type="ECO:0000256" key="4">
    <source>
        <dbReference type="ARBA" id="ARBA00022840"/>
    </source>
</evidence>
<evidence type="ECO:0000256" key="2">
    <source>
        <dbReference type="ARBA" id="ARBA00022741"/>
    </source>
</evidence>
<protein>
    <recommendedName>
        <fullName evidence="6">mitogen-activated protein kinase kinase</fullName>
        <ecNumber evidence="6">2.7.12.2</ecNumber>
    </recommendedName>
</protein>
<evidence type="ECO:0000256" key="3">
    <source>
        <dbReference type="ARBA" id="ARBA00022777"/>
    </source>
</evidence>
<keyword evidence="4" id="KW-0067">ATP-binding</keyword>
<dbReference type="Gene3D" id="1.10.510.10">
    <property type="entry name" value="Transferase(Phosphotransferase) domain 1"/>
    <property type="match status" value="1"/>
</dbReference>
<dbReference type="PANTHER" id="PTHR48013">
    <property type="entry name" value="DUAL SPECIFICITY MITOGEN-ACTIVATED PROTEIN KINASE KINASE 5-RELATED"/>
    <property type="match status" value="1"/>
</dbReference>
<reference evidence="9 10" key="1">
    <citation type="submission" date="2014-06" db="EMBL/GenBank/DDBJ databases">
        <authorList>
            <person name="Swart Estienne"/>
        </authorList>
    </citation>
    <scope>NUCLEOTIDE SEQUENCE [LARGE SCALE GENOMIC DNA]</scope>
    <source>
        <strain evidence="9 10">130c</strain>
    </source>
</reference>
<evidence type="ECO:0000313" key="9">
    <source>
        <dbReference type="EMBL" id="CDW86266.1"/>
    </source>
</evidence>
<evidence type="ECO:0000256" key="5">
    <source>
        <dbReference type="ARBA" id="ARBA00038035"/>
    </source>
</evidence>
<dbReference type="GO" id="GO:0005524">
    <property type="term" value="F:ATP binding"/>
    <property type="evidence" value="ECO:0007669"/>
    <property type="project" value="UniProtKB-KW"/>
</dbReference>
<evidence type="ECO:0000259" key="8">
    <source>
        <dbReference type="PROSITE" id="PS50011"/>
    </source>
</evidence>
<organism evidence="9 10">
    <name type="scientific">Stylonychia lemnae</name>
    <name type="common">Ciliate</name>
    <dbReference type="NCBI Taxonomy" id="5949"/>
    <lineage>
        <taxon>Eukaryota</taxon>
        <taxon>Sar</taxon>
        <taxon>Alveolata</taxon>
        <taxon>Ciliophora</taxon>
        <taxon>Intramacronucleata</taxon>
        <taxon>Spirotrichea</taxon>
        <taxon>Stichotrichia</taxon>
        <taxon>Sporadotrichida</taxon>
        <taxon>Oxytrichidae</taxon>
        <taxon>Stylonychinae</taxon>
        <taxon>Stylonychia</taxon>
    </lineage>
</organism>
<evidence type="ECO:0000256" key="6">
    <source>
        <dbReference type="ARBA" id="ARBA00038999"/>
    </source>
</evidence>
<dbReference type="Pfam" id="PF00069">
    <property type="entry name" value="Pkinase"/>
    <property type="match status" value="1"/>
</dbReference>
<feature type="region of interest" description="Disordered" evidence="7">
    <location>
        <begin position="183"/>
        <end position="238"/>
    </location>
</feature>
<keyword evidence="1" id="KW-0808">Transferase</keyword>
<keyword evidence="10" id="KW-1185">Reference proteome</keyword>
<evidence type="ECO:0000313" key="10">
    <source>
        <dbReference type="Proteomes" id="UP000039865"/>
    </source>
</evidence>
<feature type="domain" description="Protein kinase" evidence="8">
    <location>
        <begin position="1"/>
        <end position="144"/>
    </location>
</feature>